<feature type="region of interest" description="Disordered" evidence="1">
    <location>
        <begin position="502"/>
        <end position="521"/>
    </location>
</feature>
<sequence>MASVLSSDDFSDCSQFSVAWDENISVKSDNIDIPIPQNEKTTNLVYNVINRQLYGRFAKNPKAKTERIFNGIHPKCKFNLSSLIKDPDSFNHIFMGFTMCGQFFVSYTERMCEDLFPLSCFASYEYELYLWRFVPGQKLQFVSKHKIFKHLKSPGVLDKVKIMQFPRDLYKLVCYGLTTTNPDLIHITILTLPAPKNCRHCCKMFSITDESVNQGWCIKHGFIVHYMFSMSQPTPLFDPNVSLAYPNHLVVNTGHHIHILNISTLEPPQLMVSLLNLPKDEDSNKIINTPTHTFNDTLSEVSESPSEHFGTNSVIDAILEDFSEYDLDSNECNKPFHELNISCEPLNVTGKSYHNTLVQNIVDPRVKRLQTNSKEYLFSVPQTSGSQKSLEKSKIDKKIAEKAYEFIEENEKYEKISSFRKKRLAEKKYEFSEDNSENIVPFNSLRRDRRFLYRSQSRCIRSPDFNSLFLSPRSSGIRSPMQSPKSRCGQFSPSGARNLYCPSLRTSSPHHSKSPISPRDGARKVYVYSPSLDGGDWSDSDSRLVMRTTVGGSSGSGGDSRFSNTGLLIVDPKMERPKWIKKVVRRYSNGDYENGSLVSGQSRDDFNLPIEIPLLAQNLTEQQLDVVPDSKVDQLTEIQLIVSQRSFDCEQFVQRRAQKLCSEAELDFMHCEDYDIKILHICPINGHIICHAIIKIGARRGPNNYMLEHYTANFVFTWSIENDAFEVIDNKEPPKLLPAHVPLDFPEYDFAEYDIPRCKEVLVMDYCYASSKTALRDYNNYYEICLEPTNMPIRSHVFIIQGYSSDSD</sequence>
<accession>A0A9P0D9E6</accession>
<organism evidence="3 4">
    <name type="scientific">Psylliodes chrysocephalus</name>
    <dbReference type="NCBI Taxonomy" id="3402493"/>
    <lineage>
        <taxon>Eukaryota</taxon>
        <taxon>Metazoa</taxon>
        <taxon>Ecdysozoa</taxon>
        <taxon>Arthropoda</taxon>
        <taxon>Hexapoda</taxon>
        <taxon>Insecta</taxon>
        <taxon>Pterygota</taxon>
        <taxon>Neoptera</taxon>
        <taxon>Endopterygota</taxon>
        <taxon>Coleoptera</taxon>
        <taxon>Polyphaga</taxon>
        <taxon>Cucujiformia</taxon>
        <taxon>Chrysomeloidea</taxon>
        <taxon>Chrysomelidae</taxon>
        <taxon>Galerucinae</taxon>
        <taxon>Alticini</taxon>
        <taxon>Psylliodes</taxon>
    </lineage>
</organism>
<dbReference type="InterPro" id="IPR032734">
    <property type="entry name" value="DCAF15_WD40"/>
</dbReference>
<proteinExistence type="predicted"/>
<dbReference type="Pfam" id="PF14939">
    <property type="entry name" value="DCAF15_WD40"/>
    <property type="match status" value="1"/>
</dbReference>
<dbReference type="GO" id="GO:0080008">
    <property type="term" value="C:Cul4-RING E3 ubiquitin ligase complex"/>
    <property type="evidence" value="ECO:0007669"/>
    <property type="project" value="TreeGrafter"/>
</dbReference>
<dbReference type="PANTHER" id="PTHR28541">
    <property type="entry name" value="DDB1- AND CUL4-ASSOCIATED FACTOR 15"/>
    <property type="match status" value="1"/>
</dbReference>
<evidence type="ECO:0000313" key="4">
    <source>
        <dbReference type="Proteomes" id="UP001153636"/>
    </source>
</evidence>
<dbReference type="OrthoDB" id="6354267at2759"/>
<dbReference type="PANTHER" id="PTHR28541:SF1">
    <property type="entry name" value="DDB1- AND CUL4-ASSOCIATED FACTOR 15"/>
    <property type="match status" value="1"/>
</dbReference>
<gene>
    <name evidence="3" type="ORF">PSYICH_LOCUS12545</name>
</gene>
<reference evidence="3" key="1">
    <citation type="submission" date="2022-01" db="EMBL/GenBank/DDBJ databases">
        <authorList>
            <person name="King R."/>
        </authorList>
    </citation>
    <scope>NUCLEOTIDE SEQUENCE</scope>
</reference>
<name>A0A9P0D9E6_9CUCU</name>
<dbReference type="InterPro" id="IPR038914">
    <property type="entry name" value="DCAF15"/>
</dbReference>
<evidence type="ECO:0000259" key="2">
    <source>
        <dbReference type="Pfam" id="PF14939"/>
    </source>
</evidence>
<dbReference type="AlphaFoldDB" id="A0A9P0D9E6"/>
<dbReference type="EMBL" id="OV651818">
    <property type="protein sequence ID" value="CAH1112780.1"/>
    <property type="molecule type" value="Genomic_DNA"/>
</dbReference>
<dbReference type="Proteomes" id="UP001153636">
    <property type="component" value="Chromosome 6"/>
</dbReference>
<dbReference type="InterPro" id="IPR047319">
    <property type="entry name" value="DCAF15_C"/>
</dbReference>
<dbReference type="CDD" id="cd20917">
    <property type="entry name" value="DCAF15-NTD"/>
    <property type="match status" value="1"/>
</dbReference>
<dbReference type="GO" id="GO:0016567">
    <property type="term" value="P:protein ubiquitination"/>
    <property type="evidence" value="ECO:0007669"/>
    <property type="project" value="InterPro"/>
</dbReference>
<evidence type="ECO:0000313" key="3">
    <source>
        <dbReference type="EMBL" id="CAH1112780.1"/>
    </source>
</evidence>
<keyword evidence="4" id="KW-1185">Reference proteome</keyword>
<dbReference type="CDD" id="cd20913">
    <property type="entry name" value="DCAF15-CTD"/>
    <property type="match status" value="1"/>
</dbReference>
<feature type="domain" description="DDB1- and CUL4-associated factor 15 WD40 repeat-containing" evidence="2">
    <location>
        <begin position="64"/>
        <end position="263"/>
    </location>
</feature>
<evidence type="ECO:0000256" key="1">
    <source>
        <dbReference type="SAM" id="MobiDB-lite"/>
    </source>
</evidence>
<protein>
    <recommendedName>
        <fullName evidence="2">DDB1- and CUL4-associated factor 15 WD40 repeat-containing domain-containing protein</fullName>
    </recommendedName>
</protein>